<evidence type="ECO:0000313" key="4">
    <source>
        <dbReference type="Proteomes" id="UP000198518"/>
    </source>
</evidence>
<feature type="domain" description="DUF7575" evidence="2">
    <location>
        <begin position="104"/>
        <end position="128"/>
    </location>
</feature>
<keyword evidence="1" id="KW-0812">Transmembrane</keyword>
<feature type="transmembrane region" description="Helical" evidence="1">
    <location>
        <begin position="12"/>
        <end position="28"/>
    </location>
</feature>
<dbReference type="Pfam" id="PF24460">
    <property type="entry name" value="DUF7575"/>
    <property type="match status" value="1"/>
</dbReference>
<proteinExistence type="predicted"/>
<dbReference type="OrthoDB" id="204947at2157"/>
<keyword evidence="1" id="KW-1133">Transmembrane helix</keyword>
<evidence type="ECO:0000256" key="1">
    <source>
        <dbReference type="SAM" id="Phobius"/>
    </source>
</evidence>
<name>A0A1I0N9M8_9EURY</name>
<dbReference type="RefSeq" id="WP_089668009.1">
    <property type="nucleotide sequence ID" value="NZ_FOJA01000001.1"/>
</dbReference>
<keyword evidence="1" id="KW-0472">Membrane</keyword>
<feature type="transmembrane region" description="Helical" evidence="1">
    <location>
        <begin position="34"/>
        <end position="53"/>
    </location>
</feature>
<keyword evidence="4" id="KW-1185">Reference proteome</keyword>
<protein>
    <recommendedName>
        <fullName evidence="2">DUF7575 domain-containing protein</fullName>
    </recommendedName>
</protein>
<evidence type="ECO:0000313" key="3">
    <source>
        <dbReference type="EMBL" id="SEV97929.1"/>
    </source>
</evidence>
<dbReference type="InterPro" id="IPR055997">
    <property type="entry name" value="DUF7575"/>
</dbReference>
<dbReference type="EMBL" id="FOJA01000001">
    <property type="protein sequence ID" value="SEV97929.1"/>
    <property type="molecule type" value="Genomic_DNA"/>
</dbReference>
<feature type="transmembrane region" description="Helical" evidence="1">
    <location>
        <begin position="65"/>
        <end position="88"/>
    </location>
</feature>
<organism evidence="3 4">
    <name type="scientific">Halobacterium jilantaiense</name>
    <dbReference type="NCBI Taxonomy" id="355548"/>
    <lineage>
        <taxon>Archaea</taxon>
        <taxon>Methanobacteriati</taxon>
        <taxon>Methanobacteriota</taxon>
        <taxon>Stenosarchaea group</taxon>
        <taxon>Halobacteria</taxon>
        <taxon>Halobacteriales</taxon>
        <taxon>Halobacteriaceae</taxon>
        <taxon>Halobacterium</taxon>
    </lineage>
</organism>
<dbReference type="Proteomes" id="UP000198518">
    <property type="component" value="Unassembled WGS sequence"/>
</dbReference>
<evidence type="ECO:0000259" key="2">
    <source>
        <dbReference type="Pfam" id="PF24460"/>
    </source>
</evidence>
<dbReference type="AlphaFoldDB" id="A0A1I0N9M8"/>
<reference evidence="3 4" key="1">
    <citation type="submission" date="2016-10" db="EMBL/GenBank/DDBJ databases">
        <authorList>
            <person name="de Groot N.N."/>
        </authorList>
    </citation>
    <scope>NUCLEOTIDE SEQUENCE [LARGE SCALE GENOMIC DNA]</scope>
    <source>
        <strain evidence="3 4">CGMCC 1.5337</strain>
    </source>
</reference>
<gene>
    <name evidence="3" type="ORF">SAMN04487945_0706</name>
</gene>
<sequence length="143" mass="15542">MNRTLSQKRPWLAALLSVLATGLGHLYLRRWRRALGWLAVVLGVSYFLVDPAALDAAASGEAFDLVELLPVLVVTSLSVADAYLLAYVHNAVAKATVTPDGELSHCPNCGKEVDTDLEFCHWCTAELPDEDAHAAPQLDDESR</sequence>
<dbReference type="STRING" id="355548.SAMN04487945_0706"/>
<accession>A0A1I0N9M8</accession>